<dbReference type="InterPro" id="IPR036249">
    <property type="entry name" value="Thioredoxin-like_sf"/>
</dbReference>
<dbReference type="Gene3D" id="3.40.30.10">
    <property type="entry name" value="Glutaredoxin"/>
    <property type="match status" value="1"/>
</dbReference>
<feature type="site" description="Contributes to redox potential value" evidence="4">
    <location>
        <position position="34"/>
    </location>
</feature>
<keyword evidence="8" id="KW-1185">Reference proteome</keyword>
<keyword evidence="2 5" id="KW-1015">Disulfide bond</keyword>
<name>A0A5C3QX06_9AGAR</name>
<dbReference type="PANTHER" id="PTHR46115">
    <property type="entry name" value="THIOREDOXIN-LIKE PROTEIN 1"/>
    <property type="match status" value="1"/>
</dbReference>
<dbReference type="InterPro" id="IPR013766">
    <property type="entry name" value="Thioredoxin_domain"/>
</dbReference>
<dbReference type="PROSITE" id="PS00194">
    <property type="entry name" value="THIOREDOXIN_1"/>
    <property type="match status" value="1"/>
</dbReference>
<dbReference type="PROSITE" id="PS51352">
    <property type="entry name" value="THIOREDOXIN_2"/>
    <property type="match status" value="1"/>
</dbReference>
<accession>A0A5C3QX06</accession>
<feature type="disulfide bond" description="Redox-active" evidence="5">
    <location>
        <begin position="32"/>
        <end position="35"/>
    </location>
</feature>
<dbReference type="NCBIfam" id="TIGR01068">
    <property type="entry name" value="thioredoxin"/>
    <property type="match status" value="1"/>
</dbReference>
<organism evidence="7 8">
    <name type="scientific">Pterulicium gracile</name>
    <dbReference type="NCBI Taxonomy" id="1884261"/>
    <lineage>
        <taxon>Eukaryota</taxon>
        <taxon>Fungi</taxon>
        <taxon>Dikarya</taxon>
        <taxon>Basidiomycota</taxon>
        <taxon>Agaricomycotina</taxon>
        <taxon>Agaricomycetes</taxon>
        <taxon>Agaricomycetidae</taxon>
        <taxon>Agaricales</taxon>
        <taxon>Pleurotineae</taxon>
        <taxon>Pterulaceae</taxon>
        <taxon>Pterulicium</taxon>
    </lineage>
</organism>
<proteinExistence type="inferred from homology"/>
<dbReference type="PRINTS" id="PR00421">
    <property type="entry name" value="THIOREDOXIN"/>
</dbReference>
<evidence type="ECO:0000256" key="3">
    <source>
        <dbReference type="PIRNR" id="PIRNR000077"/>
    </source>
</evidence>
<evidence type="ECO:0000256" key="5">
    <source>
        <dbReference type="PIRSR" id="PIRSR000077-4"/>
    </source>
</evidence>
<evidence type="ECO:0000256" key="4">
    <source>
        <dbReference type="PIRSR" id="PIRSR000077-1"/>
    </source>
</evidence>
<dbReference type="InterPro" id="IPR005746">
    <property type="entry name" value="Thioredoxin"/>
</dbReference>
<dbReference type="OrthoDB" id="2121326at2759"/>
<dbReference type="AlphaFoldDB" id="A0A5C3QX06"/>
<dbReference type="Pfam" id="PF00085">
    <property type="entry name" value="Thioredoxin"/>
    <property type="match status" value="1"/>
</dbReference>
<evidence type="ECO:0000259" key="6">
    <source>
        <dbReference type="PROSITE" id="PS51352"/>
    </source>
</evidence>
<evidence type="ECO:0000256" key="2">
    <source>
        <dbReference type="ARBA" id="ARBA00023157"/>
    </source>
</evidence>
<dbReference type="SUPFAM" id="SSF52833">
    <property type="entry name" value="Thioredoxin-like"/>
    <property type="match status" value="1"/>
</dbReference>
<sequence length="105" mass="11608">MGEVTAIQSFADFKSLIASDKPVVIDFWATWCGPCRVISPIFATLSEKYTNVAFFKVDIDEQPEIAQEVGIRAMPTFVVFKNGEKIDELVGASPPKLEELLVKAN</sequence>
<dbReference type="Proteomes" id="UP000305067">
    <property type="component" value="Unassembled WGS sequence"/>
</dbReference>
<gene>
    <name evidence="7" type="ORF">BDV98DRAFT_588809</name>
</gene>
<feature type="site" description="Deprotonates C-terminal active site Cys" evidence="4">
    <location>
        <position position="26"/>
    </location>
</feature>
<reference evidence="7 8" key="1">
    <citation type="journal article" date="2019" name="Nat. Ecol. Evol.">
        <title>Megaphylogeny resolves global patterns of mushroom evolution.</title>
        <authorList>
            <person name="Varga T."/>
            <person name="Krizsan K."/>
            <person name="Foldi C."/>
            <person name="Dima B."/>
            <person name="Sanchez-Garcia M."/>
            <person name="Sanchez-Ramirez S."/>
            <person name="Szollosi G.J."/>
            <person name="Szarkandi J.G."/>
            <person name="Papp V."/>
            <person name="Albert L."/>
            <person name="Andreopoulos W."/>
            <person name="Angelini C."/>
            <person name="Antonin V."/>
            <person name="Barry K.W."/>
            <person name="Bougher N.L."/>
            <person name="Buchanan P."/>
            <person name="Buyck B."/>
            <person name="Bense V."/>
            <person name="Catcheside P."/>
            <person name="Chovatia M."/>
            <person name="Cooper J."/>
            <person name="Damon W."/>
            <person name="Desjardin D."/>
            <person name="Finy P."/>
            <person name="Geml J."/>
            <person name="Haridas S."/>
            <person name="Hughes K."/>
            <person name="Justo A."/>
            <person name="Karasinski D."/>
            <person name="Kautmanova I."/>
            <person name="Kiss B."/>
            <person name="Kocsube S."/>
            <person name="Kotiranta H."/>
            <person name="LaButti K.M."/>
            <person name="Lechner B.E."/>
            <person name="Liimatainen K."/>
            <person name="Lipzen A."/>
            <person name="Lukacs Z."/>
            <person name="Mihaltcheva S."/>
            <person name="Morgado L.N."/>
            <person name="Niskanen T."/>
            <person name="Noordeloos M.E."/>
            <person name="Ohm R.A."/>
            <person name="Ortiz-Santana B."/>
            <person name="Ovrebo C."/>
            <person name="Racz N."/>
            <person name="Riley R."/>
            <person name="Savchenko A."/>
            <person name="Shiryaev A."/>
            <person name="Soop K."/>
            <person name="Spirin V."/>
            <person name="Szebenyi C."/>
            <person name="Tomsovsky M."/>
            <person name="Tulloss R.E."/>
            <person name="Uehling J."/>
            <person name="Grigoriev I.V."/>
            <person name="Vagvolgyi C."/>
            <person name="Papp T."/>
            <person name="Martin F.M."/>
            <person name="Miettinen O."/>
            <person name="Hibbett D.S."/>
            <person name="Nagy L.G."/>
        </authorList>
    </citation>
    <scope>NUCLEOTIDE SEQUENCE [LARGE SCALE GENOMIC DNA]</scope>
    <source>
        <strain evidence="7 8">CBS 309.79</strain>
    </source>
</reference>
<evidence type="ECO:0000313" key="8">
    <source>
        <dbReference type="Proteomes" id="UP000305067"/>
    </source>
</evidence>
<keyword evidence="5" id="KW-0676">Redox-active center</keyword>
<feature type="active site" description="Nucleophile" evidence="4">
    <location>
        <position position="35"/>
    </location>
</feature>
<evidence type="ECO:0000256" key="1">
    <source>
        <dbReference type="ARBA" id="ARBA00020570"/>
    </source>
</evidence>
<dbReference type="EMBL" id="ML178815">
    <property type="protein sequence ID" value="TFL06553.1"/>
    <property type="molecule type" value="Genomic_DNA"/>
</dbReference>
<feature type="site" description="Contributes to redox potential value" evidence="4">
    <location>
        <position position="33"/>
    </location>
</feature>
<comment type="similarity">
    <text evidence="3">Belongs to the thioredoxin family.</text>
</comment>
<feature type="active site" description="Nucleophile" evidence="4">
    <location>
        <position position="32"/>
    </location>
</feature>
<dbReference type="FunFam" id="3.40.30.10:FF:000245">
    <property type="entry name" value="Thioredoxin"/>
    <property type="match status" value="1"/>
</dbReference>
<dbReference type="InterPro" id="IPR017937">
    <property type="entry name" value="Thioredoxin_CS"/>
</dbReference>
<evidence type="ECO:0000313" key="7">
    <source>
        <dbReference type="EMBL" id="TFL06553.1"/>
    </source>
</evidence>
<dbReference type="STRING" id="1884261.A0A5C3QX06"/>
<dbReference type="GO" id="GO:0015035">
    <property type="term" value="F:protein-disulfide reductase activity"/>
    <property type="evidence" value="ECO:0007669"/>
    <property type="project" value="InterPro"/>
</dbReference>
<feature type="domain" description="Thioredoxin" evidence="6">
    <location>
        <begin position="1"/>
        <end position="105"/>
    </location>
</feature>
<protein>
    <recommendedName>
        <fullName evidence="1 3">Thioredoxin</fullName>
    </recommendedName>
</protein>
<dbReference type="PIRSF" id="PIRSF000077">
    <property type="entry name" value="Thioredoxin"/>
    <property type="match status" value="1"/>
</dbReference>
<dbReference type="CDD" id="cd02947">
    <property type="entry name" value="TRX_family"/>
    <property type="match status" value="1"/>
</dbReference>